<protein>
    <submittedName>
        <fullName evidence="1">Uncharacterized protein</fullName>
    </submittedName>
</protein>
<proteinExistence type="predicted"/>
<organism evidence="1 2">
    <name type="scientific">Falsiruegeria mediterranea M17</name>
    <dbReference type="NCBI Taxonomy" id="1200281"/>
    <lineage>
        <taxon>Bacteria</taxon>
        <taxon>Pseudomonadati</taxon>
        <taxon>Pseudomonadota</taxon>
        <taxon>Alphaproteobacteria</taxon>
        <taxon>Rhodobacterales</taxon>
        <taxon>Roseobacteraceae</taxon>
        <taxon>Falsiruegeria</taxon>
    </lineage>
</organism>
<keyword evidence="2" id="KW-1185">Reference proteome</keyword>
<accession>A0A2R8C992</accession>
<gene>
    <name evidence="1" type="ORF">TRM7615_02521</name>
</gene>
<dbReference type="AlphaFoldDB" id="A0A2R8C992"/>
<sequence>MVIFLLGNFIHSGDNLKSHLSIDMWGKHLSLTCRN</sequence>
<dbReference type="Proteomes" id="UP000244898">
    <property type="component" value="Unassembled WGS sequence"/>
</dbReference>
<evidence type="ECO:0000313" key="1">
    <source>
        <dbReference type="EMBL" id="SPJ29010.1"/>
    </source>
</evidence>
<reference evidence="2" key="1">
    <citation type="submission" date="2018-03" db="EMBL/GenBank/DDBJ databases">
        <authorList>
            <person name="Rodrigo-Torres L."/>
            <person name="Arahal R. D."/>
            <person name="Lucena T."/>
        </authorList>
    </citation>
    <scope>NUCLEOTIDE SEQUENCE [LARGE SCALE GENOMIC DNA]</scope>
    <source>
        <strain evidence="2">CECT 7615</strain>
    </source>
</reference>
<dbReference type="EMBL" id="ONZG01000005">
    <property type="protein sequence ID" value="SPJ29010.1"/>
    <property type="molecule type" value="Genomic_DNA"/>
</dbReference>
<name>A0A2R8C992_9RHOB</name>
<evidence type="ECO:0000313" key="2">
    <source>
        <dbReference type="Proteomes" id="UP000244898"/>
    </source>
</evidence>